<dbReference type="AlphaFoldDB" id="A0A8J2L0C8"/>
<reference evidence="5" key="1">
    <citation type="submission" date="2021-06" db="EMBL/GenBank/DDBJ databases">
        <authorList>
            <person name="Hodson N. C."/>
            <person name="Mongue J. A."/>
            <person name="Jaron S. K."/>
        </authorList>
    </citation>
    <scope>NUCLEOTIDE SEQUENCE</scope>
</reference>
<keyword evidence="6" id="KW-1185">Reference proteome</keyword>
<dbReference type="PANTHER" id="PTHR11731">
    <property type="entry name" value="PROTEASE FAMILY S9B,C DIPEPTIDYL-PEPTIDASE IV-RELATED"/>
    <property type="match status" value="1"/>
</dbReference>
<evidence type="ECO:0000256" key="3">
    <source>
        <dbReference type="ARBA" id="ARBA00023180"/>
    </source>
</evidence>
<dbReference type="GO" id="GO:0006508">
    <property type="term" value="P:proteolysis"/>
    <property type="evidence" value="ECO:0007669"/>
    <property type="project" value="InterPro"/>
</dbReference>
<sequence>NELVFRDNLGGLSLLNVETLASQPFVANLEVNTEKYSISPDRKYILLARDDRPVWKYSYVAKYVIYDIQHKVQISLSPLESRDENESLIQNAVWSRKGSSLFFVHENDIYWKPEAQNSSIVRITDTGIPGVVFNGIPDFIYEEEILTSRSALWPSPSGERLLFCTFNDTGVGESVFSWYADEDQPYPHLKRLRYPKTGTANPVVTLWVTEITSDRVESIQIVPAPSVSSSEHYFSGANWFNEDTIIVTWMNRKHTVSVLTRCKFPNWDCEEIQTVKLQGSGWLDFLDLPLFSNNGSSYLIRIPWRDGEAGLFRHVVWIDVETRKEIPITHGPYEVTKILAWDQHANYM</sequence>
<dbReference type="Pfam" id="PF00930">
    <property type="entry name" value="DPPIV_N"/>
    <property type="match status" value="1"/>
</dbReference>
<dbReference type="OrthoDB" id="16520at2759"/>
<dbReference type="InterPro" id="IPR050278">
    <property type="entry name" value="Serine_Prot_S9B/DPPIV"/>
</dbReference>
<evidence type="ECO:0000313" key="5">
    <source>
        <dbReference type="EMBL" id="CAG7824881.1"/>
    </source>
</evidence>
<keyword evidence="2" id="KW-0720">Serine protease</keyword>
<keyword evidence="1" id="KW-0378">Hydrolase</keyword>
<accession>A0A8J2L0C8</accession>
<dbReference type="GO" id="GO:0008239">
    <property type="term" value="F:dipeptidyl-peptidase activity"/>
    <property type="evidence" value="ECO:0007669"/>
    <property type="project" value="TreeGrafter"/>
</dbReference>
<keyword evidence="1" id="KW-0645">Protease</keyword>
<feature type="non-terminal residue" evidence="5">
    <location>
        <position position="1"/>
    </location>
</feature>
<comment type="caution">
    <text evidence="5">The sequence shown here is derived from an EMBL/GenBank/DDBJ whole genome shotgun (WGS) entry which is preliminary data.</text>
</comment>
<name>A0A8J2L0C8_9HEXA</name>
<evidence type="ECO:0000256" key="1">
    <source>
        <dbReference type="ARBA" id="ARBA00022438"/>
    </source>
</evidence>
<dbReference type="GO" id="GO:0004177">
    <property type="term" value="F:aminopeptidase activity"/>
    <property type="evidence" value="ECO:0007669"/>
    <property type="project" value="UniProtKB-KW"/>
</dbReference>
<evidence type="ECO:0000259" key="4">
    <source>
        <dbReference type="Pfam" id="PF00930"/>
    </source>
</evidence>
<dbReference type="Proteomes" id="UP000708208">
    <property type="component" value="Unassembled WGS sequence"/>
</dbReference>
<organism evidence="5 6">
    <name type="scientific">Allacma fusca</name>
    <dbReference type="NCBI Taxonomy" id="39272"/>
    <lineage>
        <taxon>Eukaryota</taxon>
        <taxon>Metazoa</taxon>
        <taxon>Ecdysozoa</taxon>
        <taxon>Arthropoda</taxon>
        <taxon>Hexapoda</taxon>
        <taxon>Collembola</taxon>
        <taxon>Symphypleona</taxon>
        <taxon>Sminthuridae</taxon>
        <taxon>Allacma</taxon>
    </lineage>
</organism>
<dbReference type="InterPro" id="IPR002469">
    <property type="entry name" value="Peptidase_S9B_N"/>
</dbReference>
<keyword evidence="1" id="KW-0031">Aminopeptidase</keyword>
<gene>
    <name evidence="5" type="ORF">AFUS01_LOCUS35017</name>
</gene>
<evidence type="ECO:0000313" key="6">
    <source>
        <dbReference type="Proteomes" id="UP000708208"/>
    </source>
</evidence>
<dbReference type="EMBL" id="CAJVCH010534338">
    <property type="protein sequence ID" value="CAG7824881.1"/>
    <property type="molecule type" value="Genomic_DNA"/>
</dbReference>
<dbReference type="PANTHER" id="PTHR11731:SF200">
    <property type="entry name" value="DIPEPTIDYL PEPTIDASE 10, ISOFORM B"/>
    <property type="match status" value="1"/>
</dbReference>
<evidence type="ECO:0000256" key="2">
    <source>
        <dbReference type="ARBA" id="ARBA00022825"/>
    </source>
</evidence>
<feature type="domain" description="Dipeptidylpeptidase IV N-terminal" evidence="4">
    <location>
        <begin position="39"/>
        <end position="346"/>
    </location>
</feature>
<protein>
    <recommendedName>
        <fullName evidence="4">Dipeptidylpeptidase IV N-terminal domain-containing protein</fullName>
    </recommendedName>
</protein>
<keyword evidence="3" id="KW-0325">Glycoprotein</keyword>
<dbReference type="GO" id="GO:0005886">
    <property type="term" value="C:plasma membrane"/>
    <property type="evidence" value="ECO:0007669"/>
    <property type="project" value="TreeGrafter"/>
</dbReference>
<proteinExistence type="predicted"/>
<dbReference type="GO" id="GO:0008236">
    <property type="term" value="F:serine-type peptidase activity"/>
    <property type="evidence" value="ECO:0007669"/>
    <property type="project" value="UniProtKB-KW"/>
</dbReference>